<proteinExistence type="predicted"/>
<keyword evidence="2" id="KW-1185">Reference proteome</keyword>
<sequence>MGVPMGACVAVGDSRSDLPLFEEVGCSIAFNGTPEARRAATAAVDGDDLRAVLPLLERWFTSPAGR</sequence>
<dbReference type="InterPro" id="IPR023214">
    <property type="entry name" value="HAD_sf"/>
</dbReference>
<reference evidence="1" key="1">
    <citation type="submission" date="2022-10" db="EMBL/GenBank/DDBJ databases">
        <title>The complete genomes of actinobacterial strains from the NBC collection.</title>
        <authorList>
            <person name="Joergensen T.S."/>
            <person name="Alvarez Arevalo M."/>
            <person name="Sterndorff E.B."/>
            <person name="Faurdal D."/>
            <person name="Vuksanovic O."/>
            <person name="Mourched A.-S."/>
            <person name="Charusanti P."/>
            <person name="Shaw S."/>
            <person name="Blin K."/>
            <person name="Weber T."/>
        </authorList>
    </citation>
    <scope>NUCLEOTIDE SEQUENCE</scope>
    <source>
        <strain evidence="1">NBC_01432</strain>
    </source>
</reference>
<keyword evidence="1" id="KW-0378">Hydrolase</keyword>
<name>A0ABZ2AK95_STRNV</name>
<dbReference type="GO" id="GO:0016787">
    <property type="term" value="F:hydrolase activity"/>
    <property type="evidence" value="ECO:0007669"/>
    <property type="project" value="UniProtKB-KW"/>
</dbReference>
<accession>A0ABZ2AK95</accession>
<dbReference type="Pfam" id="PF08282">
    <property type="entry name" value="Hydrolase_3"/>
    <property type="match status" value="1"/>
</dbReference>
<dbReference type="InterPro" id="IPR036412">
    <property type="entry name" value="HAD-like_sf"/>
</dbReference>
<dbReference type="SUPFAM" id="SSF56784">
    <property type="entry name" value="HAD-like"/>
    <property type="match status" value="1"/>
</dbReference>
<dbReference type="Proteomes" id="UP001432209">
    <property type="component" value="Chromosome"/>
</dbReference>
<evidence type="ECO:0000313" key="1">
    <source>
        <dbReference type="EMBL" id="WUX57152.1"/>
    </source>
</evidence>
<dbReference type="Gene3D" id="3.40.50.1000">
    <property type="entry name" value="HAD superfamily/HAD-like"/>
    <property type="match status" value="1"/>
</dbReference>
<protein>
    <submittedName>
        <fullName evidence="1">HAD hydrolase family protein</fullName>
    </submittedName>
</protein>
<organism evidence="1 2">
    <name type="scientific">Streptomyces niveus</name>
    <name type="common">Streptomyces spheroides</name>
    <dbReference type="NCBI Taxonomy" id="193462"/>
    <lineage>
        <taxon>Bacteria</taxon>
        <taxon>Bacillati</taxon>
        <taxon>Actinomycetota</taxon>
        <taxon>Actinomycetes</taxon>
        <taxon>Kitasatosporales</taxon>
        <taxon>Streptomycetaceae</taxon>
        <taxon>Streptomyces</taxon>
    </lineage>
</organism>
<dbReference type="EMBL" id="CP109495">
    <property type="protein sequence ID" value="WUX57152.1"/>
    <property type="molecule type" value="Genomic_DNA"/>
</dbReference>
<gene>
    <name evidence="1" type="ORF">OG442_01435</name>
</gene>
<evidence type="ECO:0000313" key="2">
    <source>
        <dbReference type="Proteomes" id="UP001432209"/>
    </source>
</evidence>